<reference evidence="1" key="1">
    <citation type="journal article" date="2014" name="Front. Microbiol.">
        <title>High frequency of phylogenetically diverse reductive dehalogenase-homologous genes in deep subseafloor sedimentary metagenomes.</title>
        <authorList>
            <person name="Kawai M."/>
            <person name="Futagami T."/>
            <person name="Toyoda A."/>
            <person name="Takaki Y."/>
            <person name="Nishi S."/>
            <person name="Hori S."/>
            <person name="Arai W."/>
            <person name="Tsubouchi T."/>
            <person name="Morono Y."/>
            <person name="Uchiyama I."/>
            <person name="Ito T."/>
            <person name="Fujiyama A."/>
            <person name="Inagaki F."/>
            <person name="Takami H."/>
        </authorList>
    </citation>
    <scope>NUCLEOTIDE SEQUENCE</scope>
    <source>
        <strain evidence="1">Expedition CK06-06</strain>
    </source>
</reference>
<feature type="non-terminal residue" evidence="1">
    <location>
        <position position="1"/>
    </location>
</feature>
<sequence>IFACLGGLVDTTYGKTIEFVQKIWSGFEDEEFALQSTIEKSALDLYKQDKAIAKEFLNHYTESQALKSLEVANKMIYKIKWHLWGAGGQNKIRIAIKVDPKIYDAYVGEYDGSPDLRLKIIKKNDRLFCSTEDGPQLEIFPEIHFYARIMMYQIEHAMPIDGLLNCLKTDIKFIFKDIYKLRDYFRFYIRYDVKIMCKPWLPVEDSSYCPSYHIRNIELFYSIYYFYQKIFLYHNQTF</sequence>
<accession>X1GXV9</accession>
<evidence type="ECO:0000313" key="1">
    <source>
        <dbReference type="EMBL" id="GAH46449.1"/>
    </source>
</evidence>
<gene>
    <name evidence="1" type="ORF">S03H2_17391</name>
</gene>
<dbReference type="EMBL" id="BARU01008967">
    <property type="protein sequence ID" value="GAH46449.1"/>
    <property type="molecule type" value="Genomic_DNA"/>
</dbReference>
<dbReference type="AlphaFoldDB" id="X1GXV9"/>
<name>X1GXV9_9ZZZZ</name>
<organism evidence="1">
    <name type="scientific">marine sediment metagenome</name>
    <dbReference type="NCBI Taxonomy" id="412755"/>
    <lineage>
        <taxon>unclassified sequences</taxon>
        <taxon>metagenomes</taxon>
        <taxon>ecological metagenomes</taxon>
    </lineage>
</organism>
<proteinExistence type="predicted"/>
<protein>
    <submittedName>
        <fullName evidence="1">Uncharacterized protein</fullName>
    </submittedName>
</protein>
<comment type="caution">
    <text evidence="1">The sequence shown here is derived from an EMBL/GenBank/DDBJ whole genome shotgun (WGS) entry which is preliminary data.</text>
</comment>